<proteinExistence type="predicted"/>
<keyword evidence="1" id="KW-1185">Reference proteome</keyword>
<organism evidence="1 2">
    <name type="scientific">Haemonchus contortus</name>
    <name type="common">Barber pole worm</name>
    <dbReference type="NCBI Taxonomy" id="6289"/>
    <lineage>
        <taxon>Eukaryota</taxon>
        <taxon>Metazoa</taxon>
        <taxon>Ecdysozoa</taxon>
        <taxon>Nematoda</taxon>
        <taxon>Chromadorea</taxon>
        <taxon>Rhabditida</taxon>
        <taxon>Rhabditina</taxon>
        <taxon>Rhabditomorpha</taxon>
        <taxon>Strongyloidea</taxon>
        <taxon>Trichostrongylidae</taxon>
        <taxon>Haemonchus</taxon>
    </lineage>
</organism>
<dbReference type="AlphaFoldDB" id="A0A7I5EAG9"/>
<accession>A0A7I5EAG9</accession>
<evidence type="ECO:0000313" key="1">
    <source>
        <dbReference type="Proteomes" id="UP000025227"/>
    </source>
</evidence>
<name>A0A7I5EAG9_HAECO</name>
<sequence length="111" mass="13207">MRRWRARRTHTEVSVVLRTPHFAHQTRPRGKCSHVYVCMYVCMSQPKYPNKHLYIGFICVLNRRHFLLKDDANRRHPAILINYEHRRVLRELGGGHAATRRLFMSAPSTTR</sequence>
<dbReference type="WBParaSite" id="HCON_00105380-00001">
    <property type="protein sequence ID" value="HCON_00105380-00001"/>
    <property type="gene ID" value="HCON_00105380"/>
</dbReference>
<dbReference type="Proteomes" id="UP000025227">
    <property type="component" value="Unplaced"/>
</dbReference>
<reference evidence="2" key="1">
    <citation type="submission" date="2020-12" db="UniProtKB">
        <authorList>
            <consortium name="WormBaseParasite"/>
        </authorList>
    </citation>
    <scope>IDENTIFICATION</scope>
    <source>
        <strain evidence="2">MHco3</strain>
    </source>
</reference>
<evidence type="ECO:0000313" key="2">
    <source>
        <dbReference type="WBParaSite" id="HCON_00105380-00001"/>
    </source>
</evidence>
<protein>
    <submittedName>
        <fullName evidence="2">Transposase</fullName>
    </submittedName>
</protein>